<organism evidence="2 5">
    <name type="scientific">Listeria monocytogenes</name>
    <dbReference type="NCBI Taxonomy" id="1639"/>
    <lineage>
        <taxon>Bacteria</taxon>
        <taxon>Bacillati</taxon>
        <taxon>Bacillota</taxon>
        <taxon>Bacilli</taxon>
        <taxon>Bacillales</taxon>
        <taxon>Listeriaceae</taxon>
        <taxon>Listeria</taxon>
    </lineage>
</organism>
<dbReference type="Gene3D" id="3.90.176.10">
    <property type="entry name" value="Toxin ADP-ribosyltransferase, Chain A, domain 1"/>
    <property type="match status" value="1"/>
</dbReference>
<protein>
    <recommendedName>
        <fullName evidence="1">ADP ribosyltransferase domain-containing protein</fullName>
    </recommendedName>
</protein>
<evidence type="ECO:0000313" key="2">
    <source>
        <dbReference type="EMBL" id="HAB7363416.1"/>
    </source>
</evidence>
<sequence>MENRLPIETNHFKLLALRDYCFTQFRDINLILRENISTKAEFDRLYALTYGTGSITETMFNNFILNINQLDEIFQSRKCEHSIVTYRKFNSEKILNLAVGNTFIDKGFVSTSINKDNLKNVLHSDVLKYDAVAKIVIPVDTPCVYIGDVFNRNETELLLDRGLEYKLISIEDTIFTFEIV</sequence>
<reference evidence="2 5" key="1">
    <citation type="journal article" date="2018" name="Genome Biol.">
        <title>SKESA: strategic k-mer extension for scrupulous assemblies.</title>
        <authorList>
            <person name="Souvorov A."/>
            <person name="Agarwala R."/>
            <person name="Lipman D.J."/>
        </authorList>
    </citation>
    <scope>NUCLEOTIDE SEQUENCE [LARGE SCALE GENOMIC DNA]</scope>
    <source>
        <strain evidence="2 5">CFIAFB20160079</strain>
    </source>
</reference>
<dbReference type="Proteomes" id="UP000269407">
    <property type="component" value="Unassembled WGS sequence"/>
</dbReference>
<dbReference type="PROSITE" id="PS51996">
    <property type="entry name" value="TR_MART"/>
    <property type="match status" value="1"/>
</dbReference>
<comment type="caution">
    <text evidence="2">The sequence shown here is derived from an EMBL/GenBank/DDBJ whole genome shotgun (WGS) entry which is preliminary data.</text>
</comment>
<dbReference type="EMBL" id="DAAHUJ010000002">
    <property type="protein sequence ID" value="HAB7363416.1"/>
    <property type="molecule type" value="Genomic_DNA"/>
</dbReference>
<dbReference type="RefSeq" id="WP_061112785.1">
    <property type="nucleotide sequence ID" value="NZ_CP019621.1"/>
</dbReference>
<evidence type="ECO:0000259" key="1">
    <source>
        <dbReference type="Pfam" id="PF03496"/>
    </source>
</evidence>
<proteinExistence type="predicted"/>
<feature type="domain" description="ADP ribosyltransferase" evidence="1">
    <location>
        <begin position="16"/>
        <end position="171"/>
    </location>
</feature>
<dbReference type="InterPro" id="IPR003540">
    <property type="entry name" value="ADP-ribosyltransferase"/>
</dbReference>
<evidence type="ECO:0000313" key="5">
    <source>
        <dbReference type="Proteomes" id="UP000845014"/>
    </source>
</evidence>
<dbReference type="GO" id="GO:0005576">
    <property type="term" value="C:extracellular region"/>
    <property type="evidence" value="ECO:0007669"/>
    <property type="project" value="InterPro"/>
</dbReference>
<name>A0A9P3QUU0_LISMN</name>
<accession>A0A9P3QUU0</accession>
<reference evidence="2" key="3">
    <citation type="submission" date="2020-01" db="EMBL/GenBank/DDBJ databases">
        <authorList>
            <consortium name="NCBI Pathogen Detection Project"/>
        </authorList>
    </citation>
    <scope>NUCLEOTIDE SEQUENCE</scope>
    <source>
        <strain evidence="2">CFIAFB20160079</strain>
    </source>
</reference>
<dbReference type="Proteomes" id="UP000845014">
    <property type="component" value="Unassembled WGS sequence"/>
</dbReference>
<dbReference type="EMBL" id="RCRQ01000001">
    <property type="protein sequence ID" value="MCO37100.1"/>
    <property type="molecule type" value="Genomic_DNA"/>
</dbReference>
<evidence type="ECO:0000313" key="3">
    <source>
        <dbReference type="EMBL" id="MCO37100.1"/>
    </source>
</evidence>
<reference evidence="3 4" key="2">
    <citation type="submission" date="2018-07" db="EMBL/GenBank/DDBJ databases">
        <authorList>
            <consortium name="GenomeTrakr: Next Generation Sequencing Network for Food Pathogen Tracability"/>
        </authorList>
    </citation>
    <scope>NUCLEOTIDE SEQUENCE [LARGE SCALE GENOMIC DNA]</scope>
    <source>
        <strain evidence="3 4">FDA00013213</strain>
    </source>
</reference>
<gene>
    <name evidence="3" type="ORF">DOV25_01335</name>
    <name evidence="2" type="ORF">GYO01_04780</name>
</gene>
<dbReference type="AlphaFoldDB" id="A0A9P3QUU0"/>
<dbReference type="Pfam" id="PF03496">
    <property type="entry name" value="ADPrib_exo_Tox"/>
    <property type="match status" value="1"/>
</dbReference>
<evidence type="ECO:0000313" key="4">
    <source>
        <dbReference type="Proteomes" id="UP000269407"/>
    </source>
</evidence>
<dbReference type="SUPFAM" id="SSF56399">
    <property type="entry name" value="ADP-ribosylation"/>
    <property type="match status" value="1"/>
</dbReference>